<organism evidence="1 2">
    <name type="scientific">Methylobacterium oryzae</name>
    <dbReference type="NCBI Taxonomy" id="334852"/>
    <lineage>
        <taxon>Bacteria</taxon>
        <taxon>Pseudomonadati</taxon>
        <taxon>Pseudomonadota</taxon>
        <taxon>Alphaproteobacteria</taxon>
        <taxon>Hyphomicrobiales</taxon>
        <taxon>Methylobacteriaceae</taxon>
        <taxon>Methylobacterium</taxon>
    </lineage>
</organism>
<protein>
    <submittedName>
        <fullName evidence="1">Uncharacterized protein</fullName>
    </submittedName>
</protein>
<comment type="caution">
    <text evidence="1">The sequence shown here is derived from an EMBL/GenBank/DDBJ whole genome shotgun (WGS) entry which is preliminary data.</text>
</comment>
<proteinExistence type="predicted"/>
<name>A0ABU7TUW8_9HYPH</name>
<evidence type="ECO:0000313" key="2">
    <source>
        <dbReference type="Proteomes" id="UP001355206"/>
    </source>
</evidence>
<dbReference type="EMBL" id="MLCA01000014">
    <property type="protein sequence ID" value="MEE7493368.1"/>
    <property type="molecule type" value="Genomic_DNA"/>
</dbReference>
<accession>A0ABU7TUW8</accession>
<dbReference type="Proteomes" id="UP001355206">
    <property type="component" value="Unassembled WGS sequence"/>
</dbReference>
<keyword evidence="2" id="KW-1185">Reference proteome</keyword>
<reference evidence="1 2" key="1">
    <citation type="journal article" date="2012" name="Genet. Mol. Biol.">
        <title>Analysis of 16S rRNA and mxaF genes revealing insights into Methylobacterium niche-specific plant association.</title>
        <authorList>
            <person name="Dourado M.N."/>
            <person name="Andreote F.D."/>
            <person name="Dini-Andreote F."/>
            <person name="Conti R."/>
            <person name="Araujo J.M."/>
            <person name="Araujo W.L."/>
        </authorList>
    </citation>
    <scope>NUCLEOTIDE SEQUENCE [LARGE SCALE GENOMIC DNA]</scope>
    <source>
        <strain evidence="1 2">TC3-10</strain>
    </source>
</reference>
<evidence type="ECO:0000313" key="1">
    <source>
        <dbReference type="EMBL" id="MEE7493368.1"/>
    </source>
</evidence>
<sequence length="169" mass="18948">MILEHGGLQKGDVIIGEQGEQTLTATWLTTDPDPTRCRGVTTGGLAVLPAELAARSSGSRWRETINKRVVRITVKIPSTDRELKHWVVWAKGRVGQALYDFEIEFSGGKVNVANYYFYRPLIPKDDFVSIELFHEGDGKFHRATDEQLAALRAHEIGQVWSMAEAPRDN</sequence>
<gene>
    <name evidence="1" type="ORF">MOTC310_24095</name>
</gene>
<dbReference type="RefSeq" id="WP_331303600.1">
    <property type="nucleotide sequence ID" value="NZ_MLCA01000014.1"/>
</dbReference>